<evidence type="ECO:0000256" key="5">
    <source>
        <dbReference type="PROSITE-ProRule" id="PRU00546"/>
    </source>
</evidence>
<keyword evidence="4 5" id="KW-0862">Zinc</keyword>
<dbReference type="InterPro" id="IPR001305">
    <property type="entry name" value="HSP_DnaJ_Cys-rich_dom"/>
</dbReference>
<dbReference type="SUPFAM" id="SSF57938">
    <property type="entry name" value="DnaJ/Hsp40 cysteine-rich domain"/>
    <property type="match status" value="1"/>
</dbReference>
<feature type="region of interest" description="Disordered" evidence="6">
    <location>
        <begin position="390"/>
        <end position="429"/>
    </location>
</feature>
<evidence type="ECO:0000256" key="4">
    <source>
        <dbReference type="ARBA" id="ARBA00022833"/>
    </source>
</evidence>
<organism evidence="9">
    <name type="scientific">Arcella intermedia</name>
    <dbReference type="NCBI Taxonomy" id="1963864"/>
    <lineage>
        <taxon>Eukaryota</taxon>
        <taxon>Amoebozoa</taxon>
        <taxon>Tubulinea</taxon>
        <taxon>Elardia</taxon>
        <taxon>Arcellinida</taxon>
        <taxon>Sphaerothecina</taxon>
        <taxon>Arcellidae</taxon>
        <taxon>Arcella</taxon>
    </lineage>
</organism>
<dbReference type="SMART" id="SM00271">
    <property type="entry name" value="DnaJ"/>
    <property type="match status" value="1"/>
</dbReference>
<evidence type="ECO:0000313" key="9">
    <source>
        <dbReference type="EMBL" id="NDV31914.1"/>
    </source>
</evidence>
<dbReference type="Gene3D" id="1.10.287.110">
    <property type="entry name" value="DnaJ domain"/>
    <property type="match status" value="1"/>
</dbReference>
<proteinExistence type="predicted"/>
<feature type="compositionally biased region" description="Basic and acidic residues" evidence="6">
    <location>
        <begin position="390"/>
        <end position="405"/>
    </location>
</feature>
<dbReference type="Gene3D" id="2.10.230.10">
    <property type="entry name" value="Heat shock protein DnaJ, cysteine-rich domain"/>
    <property type="match status" value="1"/>
</dbReference>
<evidence type="ECO:0000256" key="3">
    <source>
        <dbReference type="ARBA" id="ARBA00022771"/>
    </source>
</evidence>
<dbReference type="PROSITE" id="PS50076">
    <property type="entry name" value="DNAJ_2"/>
    <property type="match status" value="1"/>
</dbReference>
<dbReference type="Gene3D" id="2.60.260.20">
    <property type="entry name" value="Urease metallochaperone UreE, N-terminal domain"/>
    <property type="match status" value="2"/>
</dbReference>
<evidence type="ECO:0000259" key="8">
    <source>
        <dbReference type="PROSITE" id="PS51188"/>
    </source>
</evidence>
<dbReference type="CDD" id="cd10719">
    <property type="entry name" value="DnaJ_zf"/>
    <property type="match status" value="1"/>
</dbReference>
<dbReference type="GO" id="GO:0006457">
    <property type="term" value="P:protein folding"/>
    <property type="evidence" value="ECO:0007669"/>
    <property type="project" value="InterPro"/>
</dbReference>
<evidence type="ECO:0000256" key="2">
    <source>
        <dbReference type="ARBA" id="ARBA00022737"/>
    </source>
</evidence>
<dbReference type="GO" id="GO:0051082">
    <property type="term" value="F:unfolded protein binding"/>
    <property type="evidence" value="ECO:0007669"/>
    <property type="project" value="InterPro"/>
</dbReference>
<dbReference type="PANTHER" id="PTHR43888">
    <property type="entry name" value="DNAJ-LIKE-2, ISOFORM A-RELATED"/>
    <property type="match status" value="1"/>
</dbReference>
<keyword evidence="2" id="KW-0677">Repeat</keyword>
<dbReference type="PROSITE" id="PS51188">
    <property type="entry name" value="ZF_CR"/>
    <property type="match status" value="1"/>
</dbReference>
<evidence type="ECO:0000259" key="7">
    <source>
        <dbReference type="PROSITE" id="PS50076"/>
    </source>
</evidence>
<dbReference type="InterPro" id="IPR018253">
    <property type="entry name" value="DnaJ_domain_CS"/>
</dbReference>
<sequence length="429" mass="47560">MGVPRGSTQQEIKKAYHKLALKYHPDKNKGNKEAEEKFKRMTMAYNVLSDEKQRQLYDQYGEEGLNAGGDPFHGMSPDEFLSDLFNNFGGFPGGGFPGGGFPGGGFGFPGGMNQRKKPSRTPDLEHVISITLNDFYTGITRKLEFNQKVLCATCNGNGTTKVGLDSQCGQCKGRGFEMKTRKVGPGMIQQYQQECSQCHGEGIFIPKKDRCPSCDGRMIVTQAKRIDVVVKPGMSSGEQIVLRREAHQAPGATTGDVIITVEEIPHSTFIRKGNDLYMTQNINLAEAMGGFSFIVETLDKRQLRIATEPKGNMISSGDVKVIKGEGMPYISNPSHKGNLYVKFNVTFPSIPILDEQAIKMLEGHLGQKRRAISAPGDKLATLSNTDSKYDFDALRKEQERNEQQKRRNRKSARMEEEQEGGGRPQCAQM</sequence>
<keyword evidence="3 5" id="KW-0863">Zinc-finger</keyword>
<name>A0A6B2L4L0_9EUKA</name>
<evidence type="ECO:0008006" key="10">
    <source>
        <dbReference type="Google" id="ProtNLM"/>
    </source>
</evidence>
<feature type="domain" description="CR-type" evidence="8">
    <location>
        <begin position="138"/>
        <end position="223"/>
    </location>
</feature>
<protein>
    <recommendedName>
        <fullName evidence="10">J domain-containing protein</fullName>
    </recommendedName>
</protein>
<dbReference type="Pfam" id="PF01556">
    <property type="entry name" value="DnaJ_C"/>
    <property type="match status" value="1"/>
</dbReference>
<dbReference type="InterPro" id="IPR044713">
    <property type="entry name" value="DNJA1/2-like"/>
</dbReference>
<dbReference type="AlphaFoldDB" id="A0A6B2L4L0"/>
<dbReference type="Pfam" id="PF00684">
    <property type="entry name" value="DnaJ_CXXCXGXG"/>
    <property type="match status" value="1"/>
</dbReference>
<dbReference type="CDD" id="cd06257">
    <property type="entry name" value="DnaJ"/>
    <property type="match status" value="1"/>
</dbReference>
<dbReference type="CDD" id="cd10747">
    <property type="entry name" value="DnaJ_C"/>
    <property type="match status" value="1"/>
</dbReference>
<feature type="zinc finger region" description="CR-type" evidence="5">
    <location>
        <begin position="138"/>
        <end position="223"/>
    </location>
</feature>
<accession>A0A6B2L4L0</accession>
<dbReference type="SUPFAM" id="SSF49493">
    <property type="entry name" value="HSP40/DnaJ peptide-binding domain"/>
    <property type="match status" value="2"/>
</dbReference>
<dbReference type="PRINTS" id="PR00625">
    <property type="entry name" value="JDOMAIN"/>
</dbReference>
<feature type="domain" description="J" evidence="7">
    <location>
        <begin position="1"/>
        <end position="61"/>
    </location>
</feature>
<dbReference type="InterPro" id="IPR002939">
    <property type="entry name" value="DnaJ_C"/>
</dbReference>
<dbReference type="SUPFAM" id="SSF46565">
    <property type="entry name" value="Chaperone J-domain"/>
    <property type="match status" value="1"/>
</dbReference>
<evidence type="ECO:0000256" key="6">
    <source>
        <dbReference type="SAM" id="MobiDB-lite"/>
    </source>
</evidence>
<dbReference type="GO" id="GO:0030544">
    <property type="term" value="F:Hsp70 protein binding"/>
    <property type="evidence" value="ECO:0007669"/>
    <property type="project" value="InterPro"/>
</dbReference>
<dbReference type="PROSITE" id="PS00636">
    <property type="entry name" value="DNAJ_1"/>
    <property type="match status" value="1"/>
</dbReference>
<dbReference type="Pfam" id="PF00226">
    <property type="entry name" value="DnaJ"/>
    <property type="match status" value="1"/>
</dbReference>
<dbReference type="InterPro" id="IPR036410">
    <property type="entry name" value="HSP_DnaJ_Cys-rich_dom_sf"/>
</dbReference>
<dbReference type="InterPro" id="IPR008971">
    <property type="entry name" value="HSP40/DnaJ_pept-bd"/>
</dbReference>
<keyword evidence="1 5" id="KW-0479">Metal-binding</keyword>
<dbReference type="FunFam" id="2.60.260.20:FF:000003">
    <property type="entry name" value="DnaJ subfamily A member 2"/>
    <property type="match status" value="1"/>
</dbReference>
<dbReference type="FunFam" id="2.10.230.10:FF:000001">
    <property type="entry name" value="DnaJ subfamily A member 2"/>
    <property type="match status" value="1"/>
</dbReference>
<dbReference type="GO" id="GO:0008270">
    <property type="term" value="F:zinc ion binding"/>
    <property type="evidence" value="ECO:0007669"/>
    <property type="project" value="UniProtKB-KW"/>
</dbReference>
<dbReference type="InterPro" id="IPR001623">
    <property type="entry name" value="DnaJ_domain"/>
</dbReference>
<evidence type="ECO:0000256" key="1">
    <source>
        <dbReference type="ARBA" id="ARBA00022723"/>
    </source>
</evidence>
<reference evidence="9" key="1">
    <citation type="journal article" date="2020" name="J. Eukaryot. Microbiol.">
        <title>De novo Sequencing, Assembly and Annotation of the Transcriptome for the Free-Living Testate Amoeba Arcella intermedia.</title>
        <authorList>
            <person name="Ribeiro G.M."/>
            <person name="Porfirio-Sousa A.L."/>
            <person name="Maurer-Alcala X.X."/>
            <person name="Katz L.A."/>
            <person name="Lahr D.J.G."/>
        </authorList>
    </citation>
    <scope>NUCLEOTIDE SEQUENCE</scope>
</reference>
<dbReference type="EMBL" id="GIBP01002945">
    <property type="protein sequence ID" value="NDV31914.1"/>
    <property type="molecule type" value="Transcribed_RNA"/>
</dbReference>
<dbReference type="InterPro" id="IPR036869">
    <property type="entry name" value="J_dom_sf"/>
</dbReference>